<accession>A0AC34FZC8</accession>
<organism evidence="1 2">
    <name type="scientific">Panagrolaimus sp. ES5</name>
    <dbReference type="NCBI Taxonomy" id="591445"/>
    <lineage>
        <taxon>Eukaryota</taxon>
        <taxon>Metazoa</taxon>
        <taxon>Ecdysozoa</taxon>
        <taxon>Nematoda</taxon>
        <taxon>Chromadorea</taxon>
        <taxon>Rhabditida</taxon>
        <taxon>Tylenchina</taxon>
        <taxon>Panagrolaimomorpha</taxon>
        <taxon>Panagrolaimoidea</taxon>
        <taxon>Panagrolaimidae</taxon>
        <taxon>Panagrolaimus</taxon>
    </lineage>
</organism>
<reference evidence="2" key="1">
    <citation type="submission" date="2022-11" db="UniProtKB">
        <authorList>
            <consortium name="WormBaseParasite"/>
        </authorList>
    </citation>
    <scope>IDENTIFICATION</scope>
</reference>
<sequence length="186" mass="22263">MENLLGFIDFEEKIVKFCEDPDLKRHEKCWRQNSNIVNGAIKVHRKLGNSFKGSEISENECFSVKNDEKILKENQNSEQLLKNVSKRGTRRKRILKSSESECYENSVPDEILQQYSYVLQPEPSSKTQGDFIQIQQQYLISEDQMPQFCDQQQQYLQSNEYKILLPHYLHHEYYVQEYNYYPQTQF</sequence>
<name>A0AC34FZC8_9BILA</name>
<protein>
    <submittedName>
        <fullName evidence="2">Uncharacterized protein</fullName>
    </submittedName>
</protein>
<proteinExistence type="predicted"/>
<dbReference type="WBParaSite" id="ES5_v2.g22641.t1">
    <property type="protein sequence ID" value="ES5_v2.g22641.t1"/>
    <property type="gene ID" value="ES5_v2.g22641"/>
</dbReference>
<dbReference type="Proteomes" id="UP000887579">
    <property type="component" value="Unplaced"/>
</dbReference>
<evidence type="ECO:0000313" key="1">
    <source>
        <dbReference type="Proteomes" id="UP000887579"/>
    </source>
</evidence>
<evidence type="ECO:0000313" key="2">
    <source>
        <dbReference type="WBParaSite" id="ES5_v2.g22641.t1"/>
    </source>
</evidence>